<feature type="domain" description="NTF2-like N-terminal transpeptidase" evidence="7">
    <location>
        <begin position="25"/>
        <end position="149"/>
    </location>
</feature>
<dbReference type="InterPro" id="IPR036138">
    <property type="entry name" value="PBP_dimer_sf"/>
</dbReference>
<dbReference type="GO" id="GO:0005886">
    <property type="term" value="C:plasma membrane"/>
    <property type="evidence" value="ECO:0007669"/>
    <property type="project" value="TreeGrafter"/>
</dbReference>
<protein>
    <submittedName>
        <fullName evidence="8">Peptidoglycan glycosyltransferase</fullName>
    </submittedName>
</protein>
<dbReference type="InterPro" id="IPR032710">
    <property type="entry name" value="NTF2-like_dom_sf"/>
</dbReference>
<dbReference type="SUPFAM" id="SSF54427">
    <property type="entry name" value="NTF2-like"/>
    <property type="match status" value="1"/>
</dbReference>
<dbReference type="InterPro" id="IPR050515">
    <property type="entry name" value="Beta-lactam/transpept"/>
</dbReference>
<dbReference type="AlphaFoldDB" id="A0A2S5GD71"/>
<reference evidence="8 9" key="1">
    <citation type="submission" date="2018-02" db="EMBL/GenBank/DDBJ databases">
        <title>Jeotgalibacillus proteolyticum sp. nov. a protease producing bacterium isolated from ocean sediments of Laizhou Bay.</title>
        <authorList>
            <person name="Li Y."/>
        </authorList>
    </citation>
    <scope>NUCLEOTIDE SEQUENCE [LARGE SCALE GENOMIC DNA]</scope>
    <source>
        <strain evidence="8 9">22-7</strain>
    </source>
</reference>
<dbReference type="GO" id="GO:0071555">
    <property type="term" value="P:cell wall organization"/>
    <property type="evidence" value="ECO:0007669"/>
    <property type="project" value="TreeGrafter"/>
</dbReference>
<dbReference type="InterPro" id="IPR012338">
    <property type="entry name" value="Beta-lactam/transpept-like"/>
</dbReference>
<dbReference type="Pfam" id="PF00905">
    <property type="entry name" value="Transpeptidase"/>
    <property type="match status" value="1"/>
</dbReference>
<keyword evidence="9" id="KW-1185">Reference proteome</keyword>
<dbReference type="Pfam" id="PF05223">
    <property type="entry name" value="MecA_N"/>
    <property type="match status" value="1"/>
</dbReference>
<gene>
    <name evidence="8" type="ORF">C4B60_09205</name>
</gene>
<evidence type="ECO:0000256" key="4">
    <source>
        <dbReference type="SAM" id="SignalP"/>
    </source>
</evidence>
<dbReference type="PROSITE" id="PS51257">
    <property type="entry name" value="PROKAR_LIPOPROTEIN"/>
    <property type="match status" value="1"/>
</dbReference>
<feature type="signal peptide" evidence="4">
    <location>
        <begin position="1"/>
        <end position="18"/>
    </location>
</feature>
<feature type="domain" description="Penicillin-binding protein transpeptidase" evidence="5">
    <location>
        <begin position="355"/>
        <end position="664"/>
    </location>
</feature>
<dbReference type="Gene3D" id="3.30.1390.30">
    <property type="entry name" value="Penicillin-binding protein 2a, domain 3"/>
    <property type="match status" value="1"/>
</dbReference>
<proteinExistence type="inferred from homology"/>
<dbReference type="GO" id="GO:0071972">
    <property type="term" value="F:peptidoglycan L,D-transpeptidase activity"/>
    <property type="evidence" value="ECO:0007669"/>
    <property type="project" value="TreeGrafter"/>
</dbReference>
<dbReference type="Pfam" id="PF03717">
    <property type="entry name" value="PBP_dimer"/>
    <property type="match status" value="1"/>
</dbReference>
<keyword evidence="8" id="KW-0808">Transferase</keyword>
<keyword evidence="3" id="KW-0472">Membrane</keyword>
<name>A0A2S5GD71_9BACL</name>
<dbReference type="Gene3D" id="3.40.710.10">
    <property type="entry name" value="DD-peptidase/beta-lactamase superfamily"/>
    <property type="match status" value="1"/>
</dbReference>
<dbReference type="InterPro" id="IPR005311">
    <property type="entry name" value="PBP_dimer"/>
</dbReference>
<dbReference type="EMBL" id="PREZ01000003">
    <property type="protein sequence ID" value="PPA70950.1"/>
    <property type="molecule type" value="Genomic_DNA"/>
</dbReference>
<dbReference type="RefSeq" id="WP_104057699.1">
    <property type="nucleotide sequence ID" value="NZ_PREZ01000003.1"/>
</dbReference>
<comment type="caution">
    <text evidence="8">The sequence shown here is derived from an EMBL/GenBank/DDBJ whole genome shotgun (WGS) entry which is preliminary data.</text>
</comment>
<dbReference type="Gene3D" id="3.90.1310.10">
    <property type="entry name" value="Penicillin-binding protein 2a (Domain 2)"/>
    <property type="match status" value="1"/>
</dbReference>
<evidence type="ECO:0000259" key="5">
    <source>
        <dbReference type="Pfam" id="PF00905"/>
    </source>
</evidence>
<dbReference type="SUPFAM" id="SSF56601">
    <property type="entry name" value="beta-lactamase/transpeptidase-like"/>
    <property type="match status" value="1"/>
</dbReference>
<dbReference type="OrthoDB" id="9766847at2"/>
<dbReference type="PANTHER" id="PTHR30627">
    <property type="entry name" value="PEPTIDOGLYCAN D,D-TRANSPEPTIDASE"/>
    <property type="match status" value="1"/>
</dbReference>
<dbReference type="Proteomes" id="UP000239047">
    <property type="component" value="Unassembled WGS sequence"/>
</dbReference>
<dbReference type="SUPFAM" id="SSF56519">
    <property type="entry name" value="Penicillin binding protein dimerisation domain"/>
    <property type="match status" value="1"/>
</dbReference>
<accession>A0A2S5GD71</accession>
<comment type="similarity">
    <text evidence="2">Belongs to the transpeptidase family.</text>
</comment>
<dbReference type="InterPro" id="IPR007887">
    <property type="entry name" value="MecA_N"/>
</dbReference>
<dbReference type="GO" id="GO:0016740">
    <property type="term" value="F:transferase activity"/>
    <property type="evidence" value="ECO:0007669"/>
    <property type="project" value="UniProtKB-KW"/>
</dbReference>
<keyword evidence="4" id="KW-0732">Signal</keyword>
<dbReference type="GO" id="GO:0008658">
    <property type="term" value="F:penicillin binding"/>
    <property type="evidence" value="ECO:0007669"/>
    <property type="project" value="InterPro"/>
</dbReference>
<sequence>MKNKLSIFLFLAAAAVLGGCTEQETPDNRLDEYISLWNEQDFSAMYSDYTAAESKDLYTEEQSVTRTEFYYEEIEVNNLEVSMQDIPEDAEWNESEPAELTVNVFFDTLAGPVQFDKEVTLLFEEQGEEENWFVQWDPSFILPELEQDDVLRFSSTQGVRGEIYDRNGNPLAINGTGYEVGAVPGELNDEDKEALAEGLSMSVETIDERFSQGWVEDDLLVPLKQFSSAQREEVVEITEQEGVYSQSAEMREYPFGEAISHLTGYVGAISAEQLEENEGEGYTASDVIGKRGLEQLLEERLRSIAGNRIYIEKAGDEGETVTVAEQEAHDGEDITLTIDAELQKTTFEAMKGEPGTAAAVDPETGETLVLASSPGFDPGEFSLGVSSERYTELEEDPNQPLQNRFSTIYAPGSTQKTLTAAIGLEAGTLDPNEGFTINGLTWQKDNWGDFRVTRVHEAQNPIDLNKGLVFSDNIYFAQVALGMGAETLINGLEELGYEEELPFAYPFNRPSQISNDGSIGSEGQLVDTSYGQGEMLTNILHLASMYEIVVNDGVMMKPLLFEEEEPEVWKEGLLSSENAEILRKDLREVVTVGFASPADIPEATIAGKTGTAELKQAGEETGRENGFFVAYDEDNPEFIIAMMVEEVQDKGGSTYVSELTADVFKNR</sequence>
<evidence type="ECO:0000259" key="6">
    <source>
        <dbReference type="Pfam" id="PF03717"/>
    </source>
</evidence>
<feature type="domain" description="Penicillin-binding protein dimerisation" evidence="6">
    <location>
        <begin position="157"/>
        <end position="313"/>
    </location>
</feature>
<dbReference type="GO" id="GO:0046677">
    <property type="term" value="P:response to antibiotic"/>
    <property type="evidence" value="ECO:0007669"/>
    <property type="project" value="InterPro"/>
</dbReference>
<feature type="chain" id="PRO_5038741436" evidence="4">
    <location>
        <begin position="19"/>
        <end position="667"/>
    </location>
</feature>
<evidence type="ECO:0000313" key="9">
    <source>
        <dbReference type="Proteomes" id="UP000239047"/>
    </source>
</evidence>
<evidence type="ECO:0000256" key="1">
    <source>
        <dbReference type="ARBA" id="ARBA00004370"/>
    </source>
</evidence>
<dbReference type="InterPro" id="IPR001460">
    <property type="entry name" value="PCN-bd_Tpept"/>
</dbReference>
<dbReference type="PANTHER" id="PTHR30627:SF25">
    <property type="entry name" value="PENICILLIN-BINDING PROTEIN 3"/>
    <property type="match status" value="1"/>
</dbReference>
<dbReference type="Gene3D" id="3.10.450.100">
    <property type="entry name" value="NTF2-like, domain 1"/>
    <property type="match status" value="1"/>
</dbReference>
<comment type="subcellular location">
    <subcellularLocation>
        <location evidence="1">Membrane</location>
    </subcellularLocation>
</comment>
<evidence type="ECO:0000313" key="8">
    <source>
        <dbReference type="EMBL" id="PPA70950.1"/>
    </source>
</evidence>
<evidence type="ECO:0000256" key="3">
    <source>
        <dbReference type="ARBA" id="ARBA00023136"/>
    </source>
</evidence>
<evidence type="ECO:0000259" key="7">
    <source>
        <dbReference type="Pfam" id="PF05223"/>
    </source>
</evidence>
<organism evidence="8 9">
    <name type="scientific">Jeotgalibacillus proteolyticus</name>
    <dbReference type="NCBI Taxonomy" id="2082395"/>
    <lineage>
        <taxon>Bacteria</taxon>
        <taxon>Bacillati</taxon>
        <taxon>Bacillota</taxon>
        <taxon>Bacilli</taxon>
        <taxon>Bacillales</taxon>
        <taxon>Caryophanaceae</taxon>
        <taxon>Jeotgalibacillus</taxon>
    </lineage>
</organism>
<evidence type="ECO:0000256" key="2">
    <source>
        <dbReference type="ARBA" id="ARBA00007171"/>
    </source>
</evidence>